<dbReference type="EMBL" id="FODD01000001">
    <property type="protein sequence ID" value="SEN04286.1"/>
    <property type="molecule type" value="Genomic_DNA"/>
</dbReference>
<dbReference type="AlphaFoldDB" id="A0A1H8DAU4"/>
<evidence type="ECO:0000256" key="3">
    <source>
        <dbReference type="ARBA" id="ARBA00023121"/>
    </source>
</evidence>
<dbReference type="GO" id="GO:0012505">
    <property type="term" value="C:endomembrane system"/>
    <property type="evidence" value="ECO:0007669"/>
    <property type="project" value="UniProtKB-ARBA"/>
</dbReference>
<dbReference type="InterPro" id="IPR038261">
    <property type="entry name" value="GPP34-like_sf"/>
</dbReference>
<evidence type="ECO:0000313" key="7">
    <source>
        <dbReference type="Proteomes" id="UP000181951"/>
    </source>
</evidence>
<reference evidence="6 7" key="1">
    <citation type="submission" date="2016-10" db="EMBL/GenBank/DDBJ databases">
        <authorList>
            <person name="de Groot N.N."/>
        </authorList>
    </citation>
    <scope>NUCLEOTIDE SEQUENCE [LARGE SCALE GENOMIC DNA]</scope>
    <source>
        <strain evidence="6 7">CGMCC 4.2026</strain>
    </source>
</reference>
<dbReference type="GO" id="GO:0005737">
    <property type="term" value="C:cytoplasm"/>
    <property type="evidence" value="ECO:0007669"/>
    <property type="project" value="UniProtKB-ARBA"/>
</dbReference>
<evidence type="ECO:0000256" key="5">
    <source>
        <dbReference type="SAM" id="MobiDB-lite"/>
    </source>
</evidence>
<gene>
    <name evidence="6" type="ORF">SAMN05216267_10017</name>
</gene>
<evidence type="ECO:0000256" key="1">
    <source>
        <dbReference type="ARBA" id="ARBA00004255"/>
    </source>
</evidence>
<dbReference type="STRING" id="310780.SAMN05216267_10017"/>
<dbReference type="InterPro" id="IPR008628">
    <property type="entry name" value="GPP34-like"/>
</dbReference>
<evidence type="ECO:0000256" key="4">
    <source>
        <dbReference type="ARBA" id="ARBA00023136"/>
    </source>
</evidence>
<keyword evidence="2" id="KW-0333">Golgi apparatus</keyword>
<dbReference type="Pfam" id="PF05719">
    <property type="entry name" value="GPP34"/>
    <property type="match status" value="1"/>
</dbReference>
<name>A0A1H8DAU4_9ACTN</name>
<protein>
    <submittedName>
        <fullName evidence="6">Golgi phosphoprotein 3 (GPP34)</fullName>
    </submittedName>
</protein>
<organism evidence="6 7">
    <name type="scientific">Actinacidiphila rubida</name>
    <dbReference type="NCBI Taxonomy" id="310780"/>
    <lineage>
        <taxon>Bacteria</taxon>
        <taxon>Bacillati</taxon>
        <taxon>Actinomycetota</taxon>
        <taxon>Actinomycetes</taxon>
        <taxon>Kitasatosporales</taxon>
        <taxon>Streptomycetaceae</taxon>
        <taxon>Actinacidiphila</taxon>
    </lineage>
</organism>
<sequence length="270" mass="28911">MGTGDELVLVAVEPGKRRLRGGERLRFALRAAELVDLLALGRIAMGERAIEVVDRTRVEDRRLGNVLHSLGTTVPAPDLKGWLRATPRSLTYEYLSRLEDRKLVRVRRWRDRGGRSHHDILFVDVARRREVLARLDGEDGDPALASLVQAVGLAHVAYPGLRGRAARRRLAARADAGPAGSAAPAVRDAARAVHEQEAAILAAGLDTFSRRVVGELADLYSDFRTGGVGLGHDLDSRGWSGGDLGGHHGGHHGGHDGGGHHGGGDGHGGW</sequence>
<accession>A0A1H8DAU4</accession>
<keyword evidence="7" id="KW-1185">Reference proteome</keyword>
<keyword evidence="4" id="KW-0472">Membrane</keyword>
<dbReference type="RefSeq" id="WP_069467382.1">
    <property type="nucleotide sequence ID" value="NZ_FODD01000001.1"/>
</dbReference>
<dbReference type="OrthoDB" id="4278162at2"/>
<feature type="compositionally biased region" description="Basic and acidic residues" evidence="5">
    <location>
        <begin position="253"/>
        <end position="264"/>
    </location>
</feature>
<evidence type="ECO:0000256" key="2">
    <source>
        <dbReference type="ARBA" id="ARBA00023034"/>
    </source>
</evidence>
<feature type="region of interest" description="Disordered" evidence="5">
    <location>
        <begin position="245"/>
        <end position="270"/>
    </location>
</feature>
<keyword evidence="3" id="KW-0446">Lipid-binding</keyword>
<proteinExistence type="predicted"/>
<dbReference type="Gene3D" id="1.10.3630.10">
    <property type="entry name" value="yeast vps74-n-term truncation variant domain like"/>
    <property type="match status" value="1"/>
</dbReference>
<dbReference type="GO" id="GO:0070273">
    <property type="term" value="F:phosphatidylinositol-4-phosphate binding"/>
    <property type="evidence" value="ECO:0007669"/>
    <property type="project" value="InterPro"/>
</dbReference>
<evidence type="ECO:0000313" key="6">
    <source>
        <dbReference type="EMBL" id="SEN04286.1"/>
    </source>
</evidence>
<dbReference type="Proteomes" id="UP000181951">
    <property type="component" value="Unassembled WGS sequence"/>
</dbReference>
<comment type="subcellular location">
    <subcellularLocation>
        <location evidence="1">Golgi apparatus membrane</location>
        <topology evidence="1">Peripheral membrane protein</topology>
        <orientation evidence="1">Cytoplasmic side</orientation>
    </subcellularLocation>
</comment>